<dbReference type="NCBIfam" id="NF010464">
    <property type="entry name" value="PRK13889.1"/>
    <property type="match status" value="1"/>
</dbReference>
<dbReference type="InterPro" id="IPR005053">
    <property type="entry name" value="MobA_MobL"/>
</dbReference>
<evidence type="ECO:0000313" key="4">
    <source>
        <dbReference type="EMBL" id="AMG73828.1"/>
    </source>
</evidence>
<dbReference type="Proteomes" id="UP000058599">
    <property type="component" value="Chromosome"/>
</dbReference>
<gene>
    <name evidence="4" type="primary">traA2</name>
    <name evidence="4" type="ORF">SGRAN_1439</name>
</gene>
<dbReference type="KEGG" id="sgi:SGRAN_1439"/>
<protein>
    <submittedName>
        <fullName evidence="4">Conjugal transfer protein TraA</fullName>
    </submittedName>
</protein>
<keyword evidence="5" id="KW-1185">Reference proteome</keyword>
<sequence>MAIFHLSVKVISRAAGRSAVAAAAYRSAERLHDERLDRAHDFANKSGVVHSEVLLPESAPEEWHDRQRLWNDVEAFEKRKDAQLAREVEFAIPRELNQQQGVELARDFVQPEFVDRGMVADLNVHWDIGADGLAKPHAHVMLTMREIVVGEDGEATFGAKVREWNATAEVERWRERWADHVNTRLAELDIDARVDHRSLDAQGIALEPQDKIGGAASRMDGRGLEAERIEQHREIAARNGERIIANPSIALDAITHGRATFTNRDLAMFAHRHSDGREQFDAVMQSVKASPELIELGKDGRGEDRFTSREMVETEQRLQRAADKLVALNHANVPATSHQGGLDAAGTAGLVLGREQQAALAHITRDRGLAIVLGYAGTGKSALLGVAREAWESAGLNVRGAALSGIAAEGLENGSGIGSRTIASLEHGWSQGRDLLTSRDVLVIDEAGMVGTRQMERVLSYAADAGTKVVLVGDPQQLQAIEAGAAFRAIHERHGAAEITEVRRQQESWQQQATRELATGRAGDAIHAYADRDMVHAADTRAAARDDLIERWDSDRQARPGDTRIILTHTNDEVRALNEAARDRMRAAGDLSEDVAVKAERGERAFAVGDRIIFLRNERSLEVKNGTLGTVEHAGSAALTVRTDDGRSVAFDLKDYANVDHGYAATIHKAQGMTVDRAHLLATPGMDGHSAYVALSRHRTGVDLHYGRDDFKDQSKLVRTLSRERAKDMAQDYAKADPVRSYAERRGIGFRDHARDALSRASDVARQVPARARSVFAGFKPTAKRASVEPLEASRTNDTRRAVERYARALADIERMRAKDLPVLRHQQDALARAGDALAATGAHTRADLASAFAREPELVQQAAQGNAEPAVRAMHRETEIRIDPAKRADRFVGDWQALQQQRSRALSRGEQRAAGRLAGEMGAMAKSLERDAQVESILRTRKSALGIDARSIRPIGQDLAEIAGLGRGRTRGLGIGM</sequence>
<dbReference type="Gene3D" id="3.40.50.300">
    <property type="entry name" value="P-loop containing nucleotide triphosphate hydrolases"/>
    <property type="match status" value="2"/>
</dbReference>
<dbReference type="NCBIfam" id="NF041496">
    <property type="entry name" value="MobQ"/>
    <property type="match status" value="1"/>
</dbReference>
<dbReference type="Gene3D" id="2.30.30.940">
    <property type="match status" value="1"/>
</dbReference>
<dbReference type="NCBIfam" id="TIGR02768">
    <property type="entry name" value="TraA_Ti"/>
    <property type="match status" value="1"/>
</dbReference>
<evidence type="ECO:0000256" key="2">
    <source>
        <dbReference type="ARBA" id="ARBA00022971"/>
    </source>
</evidence>
<dbReference type="CDD" id="cd17933">
    <property type="entry name" value="DEXSc_RecD-like"/>
    <property type="match status" value="1"/>
</dbReference>
<dbReference type="InterPro" id="IPR027417">
    <property type="entry name" value="P-loop_NTPase"/>
</dbReference>
<evidence type="ECO:0000256" key="1">
    <source>
        <dbReference type="ARBA" id="ARBA00010873"/>
    </source>
</evidence>
<dbReference type="Pfam" id="PF13604">
    <property type="entry name" value="AAA_30"/>
    <property type="match status" value="1"/>
</dbReference>
<organism evidence="4 5">
    <name type="scientific">Sphingopyxis granuli</name>
    <dbReference type="NCBI Taxonomy" id="267128"/>
    <lineage>
        <taxon>Bacteria</taxon>
        <taxon>Pseudomonadati</taxon>
        <taxon>Pseudomonadota</taxon>
        <taxon>Alphaproteobacteria</taxon>
        <taxon>Sphingomonadales</taxon>
        <taxon>Sphingomonadaceae</taxon>
        <taxon>Sphingopyxis</taxon>
    </lineage>
</organism>
<dbReference type="Gene3D" id="3.30.930.30">
    <property type="match status" value="1"/>
</dbReference>
<keyword evidence="2" id="KW-0184">Conjugation</keyword>
<proteinExistence type="inferred from homology"/>
<evidence type="ECO:0000313" key="5">
    <source>
        <dbReference type="Proteomes" id="UP000058599"/>
    </source>
</evidence>
<reference evidence="4 5" key="1">
    <citation type="journal article" date="2016" name="BMC Genomics">
        <title>Genomic analysis of the nitrate-respiring Sphingopyxis granuli (formerly Sphingomonas macrogoltabida) strain TFA.</title>
        <authorList>
            <person name="Garcia-Romero I."/>
            <person name="Perez-Pulido A.J."/>
            <person name="Gonzalez-Flores Y.E."/>
            <person name="Reyes-Ramirez F."/>
            <person name="Santero E."/>
            <person name="Floriano B."/>
        </authorList>
    </citation>
    <scope>NUCLEOTIDE SEQUENCE [LARGE SCALE GENOMIC DNA]</scope>
    <source>
        <strain evidence="4 5">TFA</strain>
    </source>
</reference>
<comment type="similarity">
    <text evidence="1">Belongs to the MobA/MobL family.</text>
</comment>
<name>A0AA86GJP3_9SPHN</name>
<dbReference type="EMBL" id="CP012199">
    <property type="protein sequence ID" value="AMG73828.1"/>
    <property type="molecule type" value="Genomic_DNA"/>
</dbReference>
<dbReference type="AlphaFoldDB" id="A0AA86GJP3"/>
<dbReference type="RefSeq" id="WP_067182075.1">
    <property type="nucleotide sequence ID" value="NZ_CP012199.1"/>
</dbReference>
<dbReference type="InterPro" id="IPR014136">
    <property type="entry name" value="TraA_Ti"/>
</dbReference>
<dbReference type="Pfam" id="PF03389">
    <property type="entry name" value="MobA_MobL"/>
    <property type="match status" value="1"/>
</dbReference>
<evidence type="ECO:0000259" key="3">
    <source>
        <dbReference type="Pfam" id="PF03389"/>
    </source>
</evidence>
<dbReference type="SUPFAM" id="SSF52540">
    <property type="entry name" value="P-loop containing nucleoside triphosphate hydrolases"/>
    <property type="match status" value="2"/>
</dbReference>
<dbReference type="CDD" id="cd18809">
    <property type="entry name" value="SF1_C_RecD"/>
    <property type="match status" value="1"/>
</dbReference>
<feature type="domain" description="MobA/MobL protein" evidence="3">
    <location>
        <begin position="17"/>
        <end position="221"/>
    </location>
</feature>
<accession>A0AA86GJP3</accession>